<dbReference type="Proteomes" id="UP001589575">
    <property type="component" value="Unassembled WGS sequence"/>
</dbReference>
<name>A0ABV5G884_9MICC</name>
<proteinExistence type="predicted"/>
<feature type="compositionally biased region" description="Polar residues" evidence="1">
    <location>
        <begin position="45"/>
        <end position="55"/>
    </location>
</feature>
<evidence type="ECO:0000313" key="2">
    <source>
        <dbReference type="EMBL" id="MFB9075138.1"/>
    </source>
</evidence>
<comment type="caution">
    <text evidence="2">The sequence shown here is derived from an EMBL/GenBank/DDBJ whole genome shotgun (WGS) entry which is preliminary data.</text>
</comment>
<reference evidence="2 3" key="1">
    <citation type="submission" date="2024-09" db="EMBL/GenBank/DDBJ databases">
        <authorList>
            <person name="Sun Q."/>
            <person name="Mori K."/>
        </authorList>
    </citation>
    <scope>NUCLEOTIDE SEQUENCE [LARGE SCALE GENOMIC DNA]</scope>
    <source>
        <strain evidence="2 3">CCM 7609</strain>
    </source>
</reference>
<protein>
    <submittedName>
        <fullName evidence="2">Uncharacterized protein</fullName>
    </submittedName>
</protein>
<evidence type="ECO:0000256" key="1">
    <source>
        <dbReference type="SAM" id="MobiDB-lite"/>
    </source>
</evidence>
<keyword evidence="3" id="KW-1185">Reference proteome</keyword>
<accession>A0ABV5G884</accession>
<dbReference type="EMBL" id="JBHMFI010000016">
    <property type="protein sequence ID" value="MFB9075138.1"/>
    <property type="molecule type" value="Genomic_DNA"/>
</dbReference>
<organism evidence="2 3">
    <name type="scientific">Citricoccus parietis</name>
    <dbReference type="NCBI Taxonomy" id="592307"/>
    <lineage>
        <taxon>Bacteria</taxon>
        <taxon>Bacillati</taxon>
        <taxon>Actinomycetota</taxon>
        <taxon>Actinomycetes</taxon>
        <taxon>Micrococcales</taxon>
        <taxon>Micrococcaceae</taxon>
        <taxon>Citricoccus</taxon>
    </lineage>
</organism>
<feature type="region of interest" description="Disordered" evidence="1">
    <location>
        <begin position="1"/>
        <end position="55"/>
    </location>
</feature>
<evidence type="ECO:0000313" key="3">
    <source>
        <dbReference type="Proteomes" id="UP001589575"/>
    </source>
</evidence>
<gene>
    <name evidence="2" type="ORF">ACFFX0_29760</name>
</gene>
<sequence length="55" mass="5988">MVSFRRVPYTRGGRSLSTVAPKHATAGSRAHYRPVSAMAPDHTTDGPQRSEYSAN</sequence>